<comment type="similarity">
    <text evidence="2">Belongs to the ISY1 family.</text>
</comment>
<dbReference type="GO" id="GO:0000350">
    <property type="term" value="P:generation of catalytic spliceosome for second transesterification step"/>
    <property type="evidence" value="ECO:0007669"/>
    <property type="project" value="InterPro"/>
</dbReference>
<organism evidence="4 5">
    <name type="scientific">Funneliformis mosseae</name>
    <name type="common">Endomycorrhizal fungus</name>
    <name type="synonym">Glomus mosseae</name>
    <dbReference type="NCBI Taxonomy" id="27381"/>
    <lineage>
        <taxon>Eukaryota</taxon>
        <taxon>Fungi</taxon>
        <taxon>Fungi incertae sedis</taxon>
        <taxon>Mucoromycota</taxon>
        <taxon>Glomeromycotina</taxon>
        <taxon>Glomeromycetes</taxon>
        <taxon>Glomerales</taxon>
        <taxon>Glomeraceae</taxon>
        <taxon>Funneliformis</taxon>
    </lineage>
</organism>
<dbReference type="InterPro" id="IPR009360">
    <property type="entry name" value="Isy1"/>
</dbReference>
<proteinExistence type="inferred from homology"/>
<dbReference type="Pfam" id="PF06246">
    <property type="entry name" value="Isy1"/>
    <property type="match status" value="1"/>
</dbReference>
<protein>
    <submittedName>
        <fullName evidence="4">1105_t:CDS:1</fullName>
    </submittedName>
</protein>
<evidence type="ECO:0000256" key="1">
    <source>
        <dbReference type="ARBA" id="ARBA00004123"/>
    </source>
</evidence>
<name>A0A9N9ASZ7_FUNMO</name>
<dbReference type="SUPFAM" id="SSF140102">
    <property type="entry name" value="ISY1 domain-like"/>
    <property type="match status" value="1"/>
</dbReference>
<dbReference type="GO" id="GO:0005634">
    <property type="term" value="C:nucleus"/>
    <property type="evidence" value="ECO:0007669"/>
    <property type="project" value="UniProtKB-SubCell"/>
</dbReference>
<comment type="caution">
    <text evidence="4">The sequence shown here is derived from an EMBL/GenBank/DDBJ whole genome shotgun (WGS) entry which is preliminary data.</text>
</comment>
<accession>A0A9N9ASZ7</accession>
<evidence type="ECO:0000256" key="2">
    <source>
        <dbReference type="ARBA" id="ARBA00007002"/>
    </source>
</evidence>
<dbReference type="Proteomes" id="UP000789375">
    <property type="component" value="Unassembled WGS sequence"/>
</dbReference>
<sequence length="263" mass="30778">MARNEEKAQSMLYRFREAQAVQLGLVKPKERRPFLASDCNNLKDAEKWRQQIIREISRKVSKIQDAGLSDYQIRDLNDEINKLMREKGHWDDQIKKLGGPDYKRVGPKMLDDEGKEVPGNRGYKYFGRAKDLPGVRELFEQDVPTPQKRTRFDLYKNVDADYYGYRDEEDSTLLEYEREVENGVIAEALEIPDVTVLKDKSIQKKKEGTSQIEDVPMDIDSSSEKYMAHVDVPSQTDVEEYLVRRRKRQMLDRYVSEETGQKS</sequence>
<evidence type="ECO:0000313" key="4">
    <source>
        <dbReference type="EMBL" id="CAG8541555.1"/>
    </source>
</evidence>
<reference evidence="4" key="1">
    <citation type="submission" date="2021-06" db="EMBL/GenBank/DDBJ databases">
        <authorList>
            <person name="Kallberg Y."/>
            <person name="Tangrot J."/>
            <person name="Rosling A."/>
        </authorList>
    </citation>
    <scope>NUCLEOTIDE SEQUENCE</scope>
    <source>
        <strain evidence="4">87-6 pot B 2015</strain>
    </source>
</reference>
<dbReference type="AlphaFoldDB" id="A0A9N9ASZ7"/>
<dbReference type="InterPro" id="IPR029012">
    <property type="entry name" value="Helix_hairpin_bin_sf"/>
</dbReference>
<dbReference type="Gene3D" id="1.10.287.660">
    <property type="entry name" value="Helix hairpin bin"/>
    <property type="match status" value="1"/>
</dbReference>
<dbReference type="EMBL" id="CAJVPP010001215">
    <property type="protein sequence ID" value="CAG8541555.1"/>
    <property type="molecule type" value="Genomic_DNA"/>
</dbReference>
<comment type="subcellular location">
    <subcellularLocation>
        <location evidence="1">Nucleus</location>
    </subcellularLocation>
</comment>
<keyword evidence="5" id="KW-1185">Reference proteome</keyword>
<evidence type="ECO:0000313" key="5">
    <source>
        <dbReference type="Proteomes" id="UP000789375"/>
    </source>
</evidence>
<gene>
    <name evidence="4" type="ORF">FMOSSE_LOCUS6003</name>
</gene>
<dbReference type="FunFam" id="1.10.287.660:FF:000001">
    <property type="entry name" value="pre-mRNA-splicing factor ISY1 homolog"/>
    <property type="match status" value="1"/>
</dbReference>
<keyword evidence="3" id="KW-0539">Nucleus</keyword>
<evidence type="ECO:0000256" key="3">
    <source>
        <dbReference type="ARBA" id="ARBA00023242"/>
    </source>
</evidence>
<dbReference type="InterPro" id="IPR037200">
    <property type="entry name" value="Isy1_sf"/>
</dbReference>
<dbReference type="PANTHER" id="PTHR13021">
    <property type="entry name" value="PRE-MRNA-SPLICING FACTOR ISY1"/>
    <property type="match status" value="1"/>
</dbReference>